<evidence type="ECO:0000256" key="1">
    <source>
        <dbReference type="SAM" id="MobiDB-lite"/>
    </source>
</evidence>
<protein>
    <submittedName>
        <fullName evidence="2">Uncharacterized protein</fullName>
    </submittedName>
</protein>
<feature type="compositionally biased region" description="Basic and acidic residues" evidence="1">
    <location>
        <begin position="117"/>
        <end position="126"/>
    </location>
</feature>
<comment type="caution">
    <text evidence="2">The sequence shown here is derived from an EMBL/GenBank/DDBJ whole genome shotgun (WGS) entry which is preliminary data.</text>
</comment>
<dbReference type="Proteomes" id="UP001597205">
    <property type="component" value="Unassembled WGS sequence"/>
</dbReference>
<feature type="compositionally biased region" description="Basic and acidic residues" evidence="1">
    <location>
        <begin position="25"/>
        <end position="39"/>
    </location>
</feature>
<accession>A0ABW3RQT6</accession>
<evidence type="ECO:0000313" key="2">
    <source>
        <dbReference type="EMBL" id="MFD1167425.1"/>
    </source>
</evidence>
<dbReference type="EMBL" id="JBHTKY010000043">
    <property type="protein sequence ID" value="MFD1167425.1"/>
    <property type="molecule type" value="Genomic_DNA"/>
</dbReference>
<keyword evidence="3" id="KW-1185">Reference proteome</keyword>
<evidence type="ECO:0000313" key="3">
    <source>
        <dbReference type="Proteomes" id="UP001597205"/>
    </source>
</evidence>
<feature type="compositionally biased region" description="Acidic residues" evidence="1">
    <location>
        <begin position="83"/>
        <end position="116"/>
    </location>
</feature>
<reference evidence="3" key="1">
    <citation type="journal article" date="2019" name="Int. J. Syst. Evol. Microbiol.">
        <title>The Global Catalogue of Microorganisms (GCM) 10K type strain sequencing project: providing services to taxonomists for standard genome sequencing and annotation.</title>
        <authorList>
            <consortium name="The Broad Institute Genomics Platform"/>
            <consortium name="The Broad Institute Genome Sequencing Center for Infectious Disease"/>
            <person name="Wu L."/>
            <person name="Ma J."/>
        </authorList>
    </citation>
    <scope>NUCLEOTIDE SEQUENCE [LARGE SCALE GENOMIC DNA]</scope>
    <source>
        <strain evidence="3">CCUG 52468</strain>
    </source>
</reference>
<proteinExistence type="predicted"/>
<organism evidence="2 3">
    <name type="scientific">Sphingobacterium daejeonense</name>
    <dbReference type="NCBI Taxonomy" id="371142"/>
    <lineage>
        <taxon>Bacteria</taxon>
        <taxon>Pseudomonadati</taxon>
        <taxon>Bacteroidota</taxon>
        <taxon>Sphingobacteriia</taxon>
        <taxon>Sphingobacteriales</taxon>
        <taxon>Sphingobacteriaceae</taxon>
        <taxon>Sphingobacterium</taxon>
    </lineage>
</organism>
<name>A0ABW3RQT6_9SPHI</name>
<feature type="compositionally biased region" description="Polar residues" evidence="1">
    <location>
        <begin position="132"/>
        <end position="143"/>
    </location>
</feature>
<feature type="region of interest" description="Disordered" evidence="1">
    <location>
        <begin position="25"/>
        <end position="143"/>
    </location>
</feature>
<dbReference type="RefSeq" id="WP_380898753.1">
    <property type="nucleotide sequence ID" value="NZ_JBHTKY010000043.1"/>
</dbReference>
<feature type="compositionally biased region" description="Basic and acidic residues" evidence="1">
    <location>
        <begin position="60"/>
        <end position="70"/>
    </location>
</feature>
<gene>
    <name evidence="2" type="ORF">ACFQ2C_17640</name>
</gene>
<sequence>MKTIENFAGNKLGLILAFAIIQDDLNGHDPEDNKNKDDNAPNYQNPFYDLDSDQGSRQYNAKEDPHKDDNEPIGEDYPLKENIDEEEEEENDEEDLEFEDEEKYDDEYEDDIDRSDEDEKRSKNDLFDDDGLNNTNYGNPNSF</sequence>